<evidence type="ECO:0000313" key="1">
    <source>
        <dbReference type="EMBL" id="CDM56539.1"/>
    </source>
</evidence>
<dbReference type="AlphaFoldDB" id="W6R6G9"/>
<dbReference type="KEGG" id="rhl:LPU83_0862"/>
<dbReference type="eggNOG" id="COG0251">
    <property type="taxonomic scope" value="Bacteria"/>
</dbReference>
<protein>
    <submittedName>
        <fullName evidence="1">Endoribonuclease L-PSP</fullName>
    </submittedName>
</protein>
<sequence length="72" mass="7382">MKIGNLPCLSAMVSVVGHEPQVIGRVGAELSAEDGRKTVEIAALSAVAAIRAHLGSFDKVSAVAKLGSALRR</sequence>
<dbReference type="Gene3D" id="3.30.1330.40">
    <property type="entry name" value="RutC-like"/>
    <property type="match status" value="1"/>
</dbReference>
<evidence type="ECO:0000313" key="2">
    <source>
        <dbReference type="Proteomes" id="UP000019443"/>
    </source>
</evidence>
<dbReference type="HOGENOM" id="CLU_2719582_0_0_5"/>
<accession>W6R6G9</accession>
<dbReference type="Proteomes" id="UP000019443">
    <property type="component" value="Chromosome"/>
</dbReference>
<gene>
    <name evidence="1" type="ORF">LPU83_0862</name>
</gene>
<dbReference type="EMBL" id="HG916852">
    <property type="protein sequence ID" value="CDM56539.1"/>
    <property type="molecule type" value="Genomic_DNA"/>
</dbReference>
<keyword evidence="2" id="KW-1185">Reference proteome</keyword>
<dbReference type="InterPro" id="IPR035959">
    <property type="entry name" value="RutC-like_sf"/>
</dbReference>
<reference evidence="1" key="1">
    <citation type="submission" date="2013-11" db="EMBL/GenBank/DDBJ databases">
        <title>Draft genome sequence of the broad-host-range Rhizobium sp. LPU83 strain, a member of the low-genetic diversity Oregon-like Rhizobium sp. group.</title>
        <authorList>
            <person name="Wibberg D."/>
            <person name="Puehler A."/>
            <person name="Schlueter A."/>
        </authorList>
    </citation>
    <scope>NUCLEOTIDE SEQUENCE [LARGE SCALE GENOMIC DNA]</scope>
    <source>
        <strain evidence="1">LPU83</strain>
    </source>
</reference>
<name>W6R6G9_9HYPH</name>
<organism evidence="1 2">
    <name type="scientific">Rhizobium favelukesii</name>
    <dbReference type="NCBI Taxonomy" id="348824"/>
    <lineage>
        <taxon>Bacteria</taxon>
        <taxon>Pseudomonadati</taxon>
        <taxon>Pseudomonadota</taxon>
        <taxon>Alphaproteobacteria</taxon>
        <taxon>Hyphomicrobiales</taxon>
        <taxon>Rhizobiaceae</taxon>
        <taxon>Rhizobium/Agrobacterium group</taxon>
        <taxon>Rhizobium</taxon>
    </lineage>
</organism>
<dbReference type="SUPFAM" id="SSF55298">
    <property type="entry name" value="YjgF-like"/>
    <property type="match status" value="1"/>
</dbReference>
<proteinExistence type="predicted"/>